<gene>
    <name evidence="3" type="ORF">MO867_15365</name>
</gene>
<dbReference type="Proteomes" id="UP001139028">
    <property type="component" value="Unassembled WGS sequence"/>
</dbReference>
<proteinExistence type="predicted"/>
<evidence type="ECO:0000256" key="1">
    <source>
        <dbReference type="SAM" id="SignalP"/>
    </source>
</evidence>
<feature type="domain" description="Right handed beta helix" evidence="2">
    <location>
        <begin position="152"/>
        <end position="306"/>
    </location>
</feature>
<dbReference type="InterPro" id="IPR022441">
    <property type="entry name" value="Para_beta_helix_rpt-2"/>
</dbReference>
<name>A0A9X2J6S0_9GAMM</name>
<keyword evidence="1" id="KW-0732">Signal</keyword>
<feature type="chain" id="PRO_5040886959" evidence="1">
    <location>
        <begin position="27"/>
        <end position="315"/>
    </location>
</feature>
<accession>A0A9X2J6S0</accession>
<organism evidence="3 4">
    <name type="scientific">Microbulbifer okhotskensis</name>
    <dbReference type="NCBI Taxonomy" id="2926617"/>
    <lineage>
        <taxon>Bacteria</taxon>
        <taxon>Pseudomonadati</taxon>
        <taxon>Pseudomonadota</taxon>
        <taxon>Gammaproteobacteria</taxon>
        <taxon>Cellvibrionales</taxon>
        <taxon>Microbulbiferaceae</taxon>
        <taxon>Microbulbifer</taxon>
    </lineage>
</organism>
<dbReference type="Gene3D" id="2.160.20.10">
    <property type="entry name" value="Single-stranded right-handed beta-helix, Pectin lyase-like"/>
    <property type="match status" value="2"/>
</dbReference>
<evidence type="ECO:0000313" key="4">
    <source>
        <dbReference type="Proteomes" id="UP001139028"/>
    </source>
</evidence>
<dbReference type="AlphaFoldDB" id="A0A9X2J6S0"/>
<dbReference type="InterPro" id="IPR011050">
    <property type="entry name" value="Pectin_lyase_fold/virulence"/>
</dbReference>
<comment type="caution">
    <text evidence="3">The sequence shown here is derived from an EMBL/GenBank/DDBJ whole genome shotgun (WGS) entry which is preliminary data.</text>
</comment>
<evidence type="ECO:0000313" key="3">
    <source>
        <dbReference type="EMBL" id="MCO1335714.1"/>
    </source>
</evidence>
<dbReference type="EMBL" id="JALBWM010000076">
    <property type="protein sequence ID" value="MCO1335714.1"/>
    <property type="molecule type" value="Genomic_DNA"/>
</dbReference>
<dbReference type="InterPro" id="IPR012334">
    <property type="entry name" value="Pectin_lyas_fold"/>
</dbReference>
<feature type="signal peptide" evidence="1">
    <location>
        <begin position="1"/>
        <end position="26"/>
    </location>
</feature>
<reference evidence="3" key="1">
    <citation type="journal article" date="2022" name="Arch. Microbiol.">
        <title>Microbulbifer okhotskensis sp. nov., isolated from a deep bottom sediment of the Okhotsk Sea.</title>
        <authorList>
            <person name="Romanenko L."/>
            <person name="Kurilenko V."/>
            <person name="Otstavnykh N."/>
            <person name="Velansky P."/>
            <person name="Isaeva M."/>
            <person name="Mikhailov V."/>
        </authorList>
    </citation>
    <scope>NUCLEOTIDE SEQUENCE</scope>
    <source>
        <strain evidence="3">OS29</strain>
    </source>
</reference>
<protein>
    <submittedName>
        <fullName evidence="3">Right-handed parallel beta-helix repeat-containing protein</fullName>
    </submittedName>
</protein>
<sequence>MQKKTILPLSAAIAFLSMGIAANSQAQLVSCGDVITTPTTLDANLVCPIADADSVAIVIEGPGGSLSMGDYSLTCSTSAFGSGIVLLGQGARLSGGTVTGCGDAVTLGGDGSHFVTNVYITDFGDDAVYIDSNNNVVTNMEIVGDDWDSDEGIDIAGHNNVVNFNYIEGAGDEGIEIAGDFNIVSSNEVLGSANDGIEIDGAFANVTNNYTHHNGSSGIEVDGNFGTIFSNTVANNDGGVDLDQGTSNVINNNTVSDNGTYGIFIFDAEPTNNTISNNTSLGHTYDLFDAVDFDCSGDNTWENNTFSTSQPACLE</sequence>
<dbReference type="SMART" id="SM00710">
    <property type="entry name" value="PbH1"/>
    <property type="match status" value="7"/>
</dbReference>
<dbReference type="InterPro" id="IPR006626">
    <property type="entry name" value="PbH1"/>
</dbReference>
<keyword evidence="4" id="KW-1185">Reference proteome</keyword>
<dbReference type="InterPro" id="IPR039448">
    <property type="entry name" value="Beta_helix"/>
</dbReference>
<dbReference type="NCBIfam" id="TIGR03804">
    <property type="entry name" value="para_beta_helix"/>
    <property type="match status" value="1"/>
</dbReference>
<dbReference type="SUPFAM" id="SSF51126">
    <property type="entry name" value="Pectin lyase-like"/>
    <property type="match status" value="1"/>
</dbReference>
<dbReference type="Pfam" id="PF13229">
    <property type="entry name" value="Beta_helix"/>
    <property type="match status" value="1"/>
</dbReference>
<dbReference type="RefSeq" id="WP_252470695.1">
    <property type="nucleotide sequence ID" value="NZ_JALBWM010000076.1"/>
</dbReference>
<evidence type="ECO:0000259" key="2">
    <source>
        <dbReference type="Pfam" id="PF13229"/>
    </source>
</evidence>